<evidence type="ECO:0000256" key="1">
    <source>
        <dbReference type="ARBA" id="ARBA00022553"/>
    </source>
</evidence>
<dbReference type="SUPFAM" id="SSF55785">
    <property type="entry name" value="PYP-like sensor domain (PAS domain)"/>
    <property type="match status" value="1"/>
</dbReference>
<feature type="region of interest" description="Disordered" evidence="3">
    <location>
        <begin position="563"/>
        <end position="585"/>
    </location>
</feature>
<dbReference type="InterPro" id="IPR000700">
    <property type="entry name" value="PAS-assoc_C"/>
</dbReference>
<evidence type="ECO:0000256" key="2">
    <source>
        <dbReference type="SAM" id="Coils"/>
    </source>
</evidence>
<evidence type="ECO:0000259" key="5">
    <source>
        <dbReference type="PROSITE" id="PS50110"/>
    </source>
</evidence>
<dbReference type="PROSITE" id="PS50109">
    <property type="entry name" value="HIS_KIN"/>
    <property type="match status" value="1"/>
</dbReference>
<name>A0A3B1AUT9_9ZZZZ</name>
<dbReference type="PROSITE" id="PS50113">
    <property type="entry name" value="PAC"/>
    <property type="match status" value="1"/>
</dbReference>
<evidence type="ECO:0000256" key="3">
    <source>
        <dbReference type="SAM" id="MobiDB-lite"/>
    </source>
</evidence>
<keyword evidence="2" id="KW-0175">Coiled coil</keyword>
<dbReference type="SMART" id="SM00387">
    <property type="entry name" value="HATPase_c"/>
    <property type="match status" value="1"/>
</dbReference>
<dbReference type="PANTHER" id="PTHR43065">
    <property type="entry name" value="SENSOR HISTIDINE KINASE"/>
    <property type="match status" value="1"/>
</dbReference>
<dbReference type="InterPro" id="IPR036890">
    <property type="entry name" value="HATPase_C_sf"/>
</dbReference>
<evidence type="ECO:0000259" key="7">
    <source>
        <dbReference type="PROSITE" id="PS50113"/>
    </source>
</evidence>
<dbReference type="EMBL" id="UOFX01000056">
    <property type="protein sequence ID" value="VAX09806.1"/>
    <property type="molecule type" value="Genomic_DNA"/>
</dbReference>
<proteinExistence type="predicted"/>
<dbReference type="Gene3D" id="3.30.450.20">
    <property type="entry name" value="PAS domain"/>
    <property type="match status" value="1"/>
</dbReference>
<feature type="domain" description="Response regulatory" evidence="5">
    <location>
        <begin position="17"/>
        <end position="133"/>
    </location>
</feature>
<dbReference type="InterPro" id="IPR001610">
    <property type="entry name" value="PAC"/>
</dbReference>
<dbReference type="PRINTS" id="PR00344">
    <property type="entry name" value="BCTRLSENSOR"/>
</dbReference>
<dbReference type="Gene3D" id="3.30.565.10">
    <property type="entry name" value="Histidine kinase-like ATPase, C-terminal domain"/>
    <property type="match status" value="1"/>
</dbReference>
<dbReference type="InterPro" id="IPR003661">
    <property type="entry name" value="HisK_dim/P_dom"/>
</dbReference>
<keyword evidence="8" id="KW-0418">Kinase</keyword>
<dbReference type="SUPFAM" id="SSF55874">
    <property type="entry name" value="ATPase domain of HSP90 chaperone/DNA topoisomerase II/histidine kinase"/>
    <property type="match status" value="1"/>
</dbReference>
<dbReference type="Pfam" id="PF02518">
    <property type="entry name" value="HATPase_c"/>
    <property type="match status" value="1"/>
</dbReference>
<feature type="domain" description="PAC" evidence="7">
    <location>
        <begin position="230"/>
        <end position="282"/>
    </location>
</feature>
<evidence type="ECO:0000259" key="6">
    <source>
        <dbReference type="PROSITE" id="PS50112"/>
    </source>
</evidence>
<dbReference type="Pfam" id="PF00072">
    <property type="entry name" value="Response_reg"/>
    <property type="match status" value="1"/>
</dbReference>
<dbReference type="Gene3D" id="3.40.50.2300">
    <property type="match status" value="1"/>
</dbReference>
<dbReference type="InterPro" id="IPR011006">
    <property type="entry name" value="CheY-like_superfamily"/>
</dbReference>
<dbReference type="InterPro" id="IPR013655">
    <property type="entry name" value="PAS_fold_3"/>
</dbReference>
<dbReference type="GO" id="GO:0000155">
    <property type="term" value="F:phosphorelay sensor kinase activity"/>
    <property type="evidence" value="ECO:0007669"/>
    <property type="project" value="InterPro"/>
</dbReference>
<dbReference type="SMART" id="SM00448">
    <property type="entry name" value="REC"/>
    <property type="match status" value="1"/>
</dbReference>
<feature type="domain" description="PAS" evidence="6">
    <location>
        <begin position="153"/>
        <end position="227"/>
    </location>
</feature>
<evidence type="ECO:0000259" key="4">
    <source>
        <dbReference type="PROSITE" id="PS50109"/>
    </source>
</evidence>
<dbReference type="InterPro" id="IPR004358">
    <property type="entry name" value="Sig_transdc_His_kin-like_C"/>
</dbReference>
<dbReference type="InterPro" id="IPR003594">
    <property type="entry name" value="HATPase_dom"/>
</dbReference>
<keyword evidence="1" id="KW-0597">Phosphoprotein</keyword>
<dbReference type="AlphaFoldDB" id="A0A3B1AUT9"/>
<dbReference type="CDD" id="cd00082">
    <property type="entry name" value="HisKA"/>
    <property type="match status" value="1"/>
</dbReference>
<accession>A0A3B1AUT9</accession>
<feature type="domain" description="Histidine kinase" evidence="4">
    <location>
        <begin position="316"/>
        <end position="561"/>
    </location>
</feature>
<dbReference type="InterPro" id="IPR036097">
    <property type="entry name" value="HisK_dim/P_sf"/>
</dbReference>
<dbReference type="InterPro" id="IPR000014">
    <property type="entry name" value="PAS"/>
</dbReference>
<feature type="coiled-coil region" evidence="2">
    <location>
        <begin position="273"/>
        <end position="304"/>
    </location>
</feature>
<evidence type="ECO:0000313" key="8">
    <source>
        <dbReference type="EMBL" id="VAX09806.1"/>
    </source>
</evidence>
<dbReference type="SMART" id="SM00091">
    <property type="entry name" value="PAS"/>
    <property type="match status" value="1"/>
</dbReference>
<organism evidence="8">
    <name type="scientific">hydrothermal vent metagenome</name>
    <dbReference type="NCBI Taxonomy" id="652676"/>
    <lineage>
        <taxon>unclassified sequences</taxon>
        <taxon>metagenomes</taxon>
        <taxon>ecological metagenomes</taxon>
    </lineage>
</organism>
<dbReference type="InterPro" id="IPR035965">
    <property type="entry name" value="PAS-like_dom_sf"/>
</dbReference>
<keyword evidence="8" id="KW-0808">Transferase</keyword>
<dbReference type="InterPro" id="IPR005467">
    <property type="entry name" value="His_kinase_dom"/>
</dbReference>
<dbReference type="SUPFAM" id="SSF52172">
    <property type="entry name" value="CheY-like"/>
    <property type="match status" value="1"/>
</dbReference>
<dbReference type="Pfam" id="PF08447">
    <property type="entry name" value="PAS_3"/>
    <property type="match status" value="1"/>
</dbReference>
<dbReference type="PROSITE" id="PS50110">
    <property type="entry name" value="RESPONSE_REGULATORY"/>
    <property type="match status" value="1"/>
</dbReference>
<dbReference type="CDD" id="cd00156">
    <property type="entry name" value="REC"/>
    <property type="match status" value="1"/>
</dbReference>
<protein>
    <submittedName>
        <fullName evidence="8">Signal transduction histidine kinase</fullName>
    </submittedName>
</protein>
<dbReference type="Gene3D" id="1.10.287.130">
    <property type="match status" value="1"/>
</dbReference>
<dbReference type="PANTHER" id="PTHR43065:SF50">
    <property type="entry name" value="HISTIDINE KINASE"/>
    <property type="match status" value="1"/>
</dbReference>
<dbReference type="PROSITE" id="PS50112">
    <property type="entry name" value="PAS"/>
    <property type="match status" value="1"/>
</dbReference>
<sequence length="585" mass="65557">MQLEHPLGQDGNTEPLRILLIDDDEVDRMAARRALQATGIDTTLQEAMNTADGFAAAQHGDYDCILLDYNLPDGDGLTLLRKLRTAQIVTPVVMMTGQGDEELAVEMLHAGANDYLPKRKLKPEVLHHTLRSVMHIFQVESQRKAVQEQLAGTGARLQYLIDNSPAIIYSAVPSGDFKMTFVSENLLNVLGYEPHEMLDDMNFWIEHIHPDDRSALMQQLPRLLSNGGQQTHDYRFRHHDGHYLWMHDTMRLVCDKTGQPLELLGSLLDITERKKMEGALQQEKEEQQVLIQELHEAREQLLQNEKMAAIGQLAAGVAHEINNPIGYINSNLGTLKHYADNLIELTDLYQVAEMSFDGAHQEVLELIHSIKSRIDLDYIREDLPDLVRESQEGAERVRQIIQNLKEFSHVGEAEWQLADLHHGLDSTLNIVHNEIKYKAEICKEYGNLPQVECIASQINQVFMNILVNAAHAIEKQGTITLRTGCEDGEVWVQISDTGIGIPADKIKHIFEPFYTSKPVGVGTGLGLSLSYNIIKKHHGRLAVTSDVGTGTSFTVYLPIKRADEDQAEQSNTQPEEIPCGSGGDT</sequence>
<dbReference type="CDD" id="cd00130">
    <property type="entry name" value="PAS"/>
    <property type="match status" value="1"/>
</dbReference>
<dbReference type="InterPro" id="IPR001789">
    <property type="entry name" value="Sig_transdc_resp-reg_receiver"/>
</dbReference>
<dbReference type="SUPFAM" id="SSF47384">
    <property type="entry name" value="Homodimeric domain of signal transducing histidine kinase"/>
    <property type="match status" value="1"/>
</dbReference>
<reference evidence="8" key="1">
    <citation type="submission" date="2018-06" db="EMBL/GenBank/DDBJ databases">
        <authorList>
            <person name="Zhirakovskaya E."/>
        </authorList>
    </citation>
    <scope>NUCLEOTIDE SEQUENCE</scope>
</reference>
<dbReference type="SMART" id="SM00086">
    <property type="entry name" value="PAC"/>
    <property type="match status" value="1"/>
</dbReference>
<dbReference type="NCBIfam" id="TIGR00229">
    <property type="entry name" value="sensory_box"/>
    <property type="match status" value="1"/>
</dbReference>
<gene>
    <name evidence="8" type="ORF">MNBD_GAMMA26-1220</name>
</gene>